<gene>
    <name evidence="4" type="ORF">FHL15_002000</name>
</gene>
<evidence type="ECO:0000259" key="2">
    <source>
        <dbReference type="PROSITE" id="PS50188"/>
    </source>
</evidence>
<keyword evidence="5" id="KW-1185">Reference proteome</keyword>
<reference evidence="5" key="1">
    <citation type="submission" date="2019-06" db="EMBL/GenBank/DDBJ databases">
        <title>Draft genome sequence of the griseofulvin-producing fungus Xylaria cubensis strain G536.</title>
        <authorList>
            <person name="Mead M.E."/>
            <person name="Raja H.A."/>
            <person name="Steenwyk J.L."/>
            <person name="Knowles S.L."/>
            <person name="Oberlies N.H."/>
            <person name="Rokas A."/>
        </authorList>
    </citation>
    <scope>NUCLEOTIDE SEQUENCE [LARGE SCALE GENOMIC DNA]</scope>
    <source>
        <strain evidence="5">G536</strain>
    </source>
</reference>
<comment type="caution">
    <text evidence="4">The sequence shown here is derived from an EMBL/GenBank/DDBJ whole genome shotgun (WGS) entry which is preliminary data.</text>
</comment>
<feature type="domain" description="B30.2/SPRY" evidence="2">
    <location>
        <begin position="636"/>
        <end position="830"/>
    </location>
</feature>
<dbReference type="Gene3D" id="2.60.120.920">
    <property type="match status" value="1"/>
</dbReference>
<dbReference type="PANTHER" id="PTHR28061:SF1">
    <property type="entry name" value="INO80 COMPLEX SUBUNIT 4"/>
    <property type="match status" value="1"/>
</dbReference>
<dbReference type="SMART" id="SM00757">
    <property type="entry name" value="CRA"/>
    <property type="match status" value="1"/>
</dbReference>
<evidence type="ECO:0000313" key="4">
    <source>
        <dbReference type="EMBL" id="TRX97206.1"/>
    </source>
</evidence>
<dbReference type="InterPro" id="IPR013144">
    <property type="entry name" value="CRA_dom"/>
</dbReference>
<feature type="domain" description="CTLH" evidence="3">
    <location>
        <begin position="882"/>
        <end position="936"/>
    </location>
</feature>
<protein>
    <submittedName>
        <fullName evidence="4">Uncharacterized protein</fullName>
    </submittedName>
</protein>
<dbReference type="EMBL" id="VFLP01000007">
    <property type="protein sequence ID" value="TRX97206.1"/>
    <property type="molecule type" value="Genomic_DNA"/>
</dbReference>
<dbReference type="GO" id="GO:0006338">
    <property type="term" value="P:chromatin remodeling"/>
    <property type="evidence" value="ECO:0007669"/>
    <property type="project" value="InterPro"/>
</dbReference>
<evidence type="ECO:0000313" key="5">
    <source>
        <dbReference type="Proteomes" id="UP000319160"/>
    </source>
</evidence>
<feature type="compositionally biased region" description="Basic and acidic residues" evidence="1">
    <location>
        <begin position="595"/>
        <end position="604"/>
    </location>
</feature>
<proteinExistence type="predicted"/>
<dbReference type="PANTHER" id="PTHR28061">
    <property type="entry name" value="INO EIGHTY SUBUNIT 4"/>
    <property type="match status" value="1"/>
</dbReference>
<dbReference type="OrthoDB" id="25503at2759"/>
<dbReference type="Pfam" id="PF00622">
    <property type="entry name" value="SPRY"/>
    <property type="match status" value="1"/>
</dbReference>
<dbReference type="PROSITE" id="PS50188">
    <property type="entry name" value="B302_SPRY"/>
    <property type="match status" value="1"/>
</dbReference>
<dbReference type="Pfam" id="PF08193">
    <property type="entry name" value="INO80_Ies4"/>
    <property type="match status" value="1"/>
</dbReference>
<dbReference type="GO" id="GO:0031011">
    <property type="term" value="C:Ino80 complex"/>
    <property type="evidence" value="ECO:0007669"/>
    <property type="project" value="InterPro"/>
</dbReference>
<feature type="region of interest" description="Disordered" evidence="1">
    <location>
        <begin position="595"/>
        <end position="628"/>
    </location>
</feature>
<dbReference type="InterPro" id="IPR024964">
    <property type="entry name" value="CTLH/CRA"/>
</dbReference>
<sequence length="1096" mass="120468">MPPTTKTSASHREKDRRKSNGKSPVLVTLRVPSDRLRKILDPSWVDEETLTKESAASSPGAPNDIPVAAASQDDNASPSSPGTPAASGTPSQTPMGPPTDNLKKKGVKRSAAAANNDPAAKIRGKPGPKKKARLEDGSIDPNGRAGGSAYHKLGPKANQGAINAGLRALDRSGAPCRKWTKGGFRLKSFTGVLWEIPRWTAPPKSKQEGSAEEATASADSSNKENKEDSQMKSENSTTIYISVILGKKVGEKHGVWASFAFVKDESVQDVTEPAEELQSLIVRGLEESIGLYNNKQRVCFDLDGDSKSLMSRSKYLRWRVPAPVSFHTRKHFGDYKTERDDACLTSLRRRPIHWLVNHVTATSALTRSTSHTKSANARPPNFTRRPLSFFLGSLCCLETRYLTRATNAPPSPPNVREASPSIVVAQPLPPLARRRLPIFAGKAPTHSAMANPFQHGSPSMNPDGSYHSYLPRVANSYASVVSGSNLTLASPSLRANRVSYLLNPTIESTSELYSTMPSSRSSVLDIEREYSHDGVIPSLASRHSRHPQLPSFSRAFETFMPRGGIDEPWTTGQENTGFFVPSYLRGSSYITKLEETHRAKEGQKENQQQSGCGLPAASPDSQLSGKTPAAHLGMTYDLIERAPTFDQSSTLPPLPTRWNRDDKYGALEVSSNGLEVKCNPALRTTREQDHEFSGIRADHPMPSQAGIYYFEVTLLTKRRDETTTVCVGFVAKNTSLARPPGWEQESWGYHGDDGDIYFGSNVGKKYKDTTFSAGDIIGCGVNFRTGQAFFTKNGANLGPAFRDIKGKLYPAVGIKRAGEVIRVNFGQSPFVFKIDQIIEHDGYVETAREFAKEIHDEQQALKSDPSVPVMGINIKDDDDAHQRQRIRRAILEGDIDSALLLTNNHYPRVLKNNQDVYFKLKCRKFIEMVRKAAEYSGDNSKKSNGHSYDDIPNEMDVDENGLSDTMEDDLMETQTEPGALLKETITYGQALQAEFKNDTRREVINALNDIFALLAYPNPLQVKEIAPLLDRKGRVAVAEELNSAILSSLGKSSRSALENLYGQTSVLLDYLREDGGPGAFVSIRSVIDEIPRSQPF</sequence>
<dbReference type="SMART" id="SM00449">
    <property type="entry name" value="SPRY"/>
    <property type="match status" value="1"/>
</dbReference>
<dbReference type="InterPro" id="IPR006595">
    <property type="entry name" value="CTLH_C"/>
</dbReference>
<dbReference type="InterPro" id="IPR001870">
    <property type="entry name" value="B30.2/SPRY"/>
</dbReference>
<feature type="region of interest" description="Disordered" evidence="1">
    <location>
        <begin position="200"/>
        <end position="232"/>
    </location>
</feature>
<dbReference type="InterPro" id="IPR013175">
    <property type="entry name" value="INO80_su_Ies4"/>
</dbReference>
<feature type="region of interest" description="Disordered" evidence="1">
    <location>
        <begin position="1"/>
        <end position="156"/>
    </location>
</feature>
<organism evidence="4 5">
    <name type="scientific">Xylaria flabelliformis</name>
    <dbReference type="NCBI Taxonomy" id="2512241"/>
    <lineage>
        <taxon>Eukaryota</taxon>
        <taxon>Fungi</taxon>
        <taxon>Dikarya</taxon>
        <taxon>Ascomycota</taxon>
        <taxon>Pezizomycotina</taxon>
        <taxon>Sordariomycetes</taxon>
        <taxon>Xylariomycetidae</taxon>
        <taxon>Xylariales</taxon>
        <taxon>Xylariaceae</taxon>
        <taxon>Xylaria</taxon>
    </lineage>
</organism>
<dbReference type="PROSITE" id="PS50897">
    <property type="entry name" value="CTLH"/>
    <property type="match status" value="1"/>
</dbReference>
<dbReference type="SUPFAM" id="SSF49899">
    <property type="entry name" value="Concanavalin A-like lectins/glucanases"/>
    <property type="match status" value="1"/>
</dbReference>
<dbReference type="Proteomes" id="UP000319160">
    <property type="component" value="Unassembled WGS sequence"/>
</dbReference>
<accession>A0A553IAH8</accession>
<dbReference type="InterPro" id="IPR043136">
    <property type="entry name" value="B30.2/SPRY_sf"/>
</dbReference>
<dbReference type="InterPro" id="IPR013320">
    <property type="entry name" value="ConA-like_dom_sf"/>
</dbReference>
<dbReference type="STRING" id="2512241.A0A553IAH8"/>
<feature type="compositionally biased region" description="Low complexity" evidence="1">
    <location>
        <begin position="76"/>
        <end position="91"/>
    </location>
</feature>
<evidence type="ECO:0000259" key="3">
    <source>
        <dbReference type="PROSITE" id="PS50897"/>
    </source>
</evidence>
<feature type="compositionally biased region" description="Basic residues" evidence="1">
    <location>
        <begin position="122"/>
        <end position="132"/>
    </location>
</feature>
<dbReference type="SMART" id="SM00668">
    <property type="entry name" value="CTLH"/>
    <property type="match status" value="1"/>
</dbReference>
<name>A0A553IAH8_9PEZI</name>
<dbReference type="InterPro" id="IPR003877">
    <property type="entry name" value="SPRY_dom"/>
</dbReference>
<dbReference type="Pfam" id="PF10607">
    <property type="entry name" value="CTLH"/>
    <property type="match status" value="1"/>
</dbReference>
<dbReference type="AlphaFoldDB" id="A0A553IAH8"/>
<evidence type="ECO:0000256" key="1">
    <source>
        <dbReference type="SAM" id="MobiDB-lite"/>
    </source>
</evidence>
<feature type="compositionally biased region" description="Basic and acidic residues" evidence="1">
    <location>
        <begin position="221"/>
        <end position="231"/>
    </location>
</feature>